<protein>
    <submittedName>
        <fullName evidence="1">Uncharacterized protein</fullName>
    </submittedName>
</protein>
<accession>A0ACC2IME7</accession>
<keyword evidence="2" id="KW-1185">Reference proteome</keyword>
<reference evidence="1" key="1">
    <citation type="submission" date="2022-11" db="EMBL/GenBank/DDBJ databases">
        <title>Genome Sequence of Boeremia exigua.</title>
        <authorList>
            <person name="Buettner E."/>
        </authorList>
    </citation>
    <scope>NUCLEOTIDE SEQUENCE</scope>
    <source>
        <strain evidence="1">CU02</strain>
    </source>
</reference>
<dbReference type="Proteomes" id="UP001153331">
    <property type="component" value="Unassembled WGS sequence"/>
</dbReference>
<sequence>MKTQQVAMLLCLASGGLSMPFVGGDIIARDPQGNGYSKAKIADVVARDPQGNGYSKAKIADVVARDT</sequence>
<organism evidence="1 2">
    <name type="scientific">Boeremia exigua</name>
    <dbReference type="NCBI Taxonomy" id="749465"/>
    <lineage>
        <taxon>Eukaryota</taxon>
        <taxon>Fungi</taxon>
        <taxon>Dikarya</taxon>
        <taxon>Ascomycota</taxon>
        <taxon>Pezizomycotina</taxon>
        <taxon>Dothideomycetes</taxon>
        <taxon>Pleosporomycetidae</taxon>
        <taxon>Pleosporales</taxon>
        <taxon>Pleosporineae</taxon>
        <taxon>Didymellaceae</taxon>
        <taxon>Boeremia</taxon>
    </lineage>
</organism>
<evidence type="ECO:0000313" key="2">
    <source>
        <dbReference type="Proteomes" id="UP001153331"/>
    </source>
</evidence>
<name>A0ACC2IME7_9PLEO</name>
<comment type="caution">
    <text evidence="1">The sequence shown here is derived from an EMBL/GenBank/DDBJ whole genome shotgun (WGS) entry which is preliminary data.</text>
</comment>
<gene>
    <name evidence="1" type="ORF">OPT61_g2245</name>
</gene>
<proteinExistence type="predicted"/>
<dbReference type="EMBL" id="JAPHNI010000100">
    <property type="protein sequence ID" value="KAJ8116291.1"/>
    <property type="molecule type" value="Genomic_DNA"/>
</dbReference>
<evidence type="ECO:0000313" key="1">
    <source>
        <dbReference type="EMBL" id="KAJ8116291.1"/>
    </source>
</evidence>